<dbReference type="Gene3D" id="3.90.470.10">
    <property type="entry name" value="Ribosomal protein L22/L17"/>
    <property type="match status" value="1"/>
</dbReference>
<proteinExistence type="inferred from homology"/>
<dbReference type="AlphaFoldDB" id="A0A2A9PNA4"/>
<comment type="caution">
    <text evidence="6">The sequence shown here is derived from an EMBL/GenBank/DDBJ whole genome shotgun (WGS) entry which is preliminary data.</text>
</comment>
<evidence type="ECO:0000256" key="2">
    <source>
        <dbReference type="ARBA" id="ARBA00022980"/>
    </source>
</evidence>
<evidence type="ECO:0000256" key="3">
    <source>
        <dbReference type="ARBA" id="ARBA00023274"/>
    </source>
</evidence>
<evidence type="ECO:0000256" key="5">
    <source>
        <dbReference type="SAM" id="MobiDB-lite"/>
    </source>
</evidence>
<dbReference type="PANTHER" id="PTHR13501">
    <property type="entry name" value="CHLOROPLAST 50S RIBOSOMAL PROTEIN L22-RELATED"/>
    <property type="match status" value="1"/>
</dbReference>
<dbReference type="GO" id="GO:0006412">
    <property type="term" value="P:translation"/>
    <property type="evidence" value="ECO:0007669"/>
    <property type="project" value="InterPro"/>
</dbReference>
<dbReference type="GO" id="GO:0015934">
    <property type="term" value="C:large ribosomal subunit"/>
    <property type="evidence" value="ECO:0007669"/>
    <property type="project" value="InterPro"/>
</dbReference>
<dbReference type="SUPFAM" id="SSF54843">
    <property type="entry name" value="Ribosomal protein L22"/>
    <property type="match status" value="1"/>
</dbReference>
<reference evidence="6 7" key="1">
    <citation type="journal article" date="2015" name="BMC Genomics">
        <title>Gene expression during zombie ant biting behavior reflects the complexity underlying fungal parasitic behavioral manipulation.</title>
        <authorList>
            <person name="de Bekker C."/>
            <person name="Ohm R.A."/>
            <person name="Loreto R.G."/>
            <person name="Sebastian A."/>
            <person name="Albert I."/>
            <person name="Merrow M."/>
            <person name="Brachmann A."/>
            <person name="Hughes D.P."/>
        </authorList>
    </citation>
    <scope>NUCLEOTIDE SEQUENCE [LARGE SCALE GENOMIC DNA]</scope>
    <source>
        <strain evidence="6 7">SC16a</strain>
    </source>
</reference>
<evidence type="ECO:0000313" key="7">
    <source>
        <dbReference type="Proteomes" id="UP000037136"/>
    </source>
</evidence>
<dbReference type="FunFam" id="3.90.470.10:FF:000017">
    <property type="entry name" value="54S ribosomal protein L22, mitochondrial"/>
    <property type="match status" value="1"/>
</dbReference>
<evidence type="ECO:0000256" key="4">
    <source>
        <dbReference type="RuleBase" id="RU004005"/>
    </source>
</evidence>
<accession>A0A2A9PNA4</accession>
<name>A0A2A9PNA4_OPHUN</name>
<protein>
    <recommendedName>
        <fullName evidence="8">54S ribosomal protein L22, mitochondrial</fullName>
    </recommendedName>
</protein>
<keyword evidence="3 4" id="KW-0687">Ribonucleoprotein</keyword>
<sequence length="341" mass="39329">MSFRQAARRLAPLSTPSLTTSSSSRPVLVRSVGLTCAHAQRRHKWSLDRLRNWAAGRTGTKAGSESVADNVGLELEDPERREEYRKGQRARTSEGGIFEDEIDHDFTPDERSSNIVRPVRPVGRTVMAMTTDPNPRARIRWHRKKVIQMVRCNGKLTREQTLKMTERELLHKSGWMPTSTKKLVMLSRQIAGKTLDDAIVQMKWSKKKMSKEILYYLEEARDLAVAQRGMGLGKVKGELLDKPRKIRNKDGKWVQVIDPTRIYIAQSWVGRGKPHSKSMDYKARGRGCMMRHPRSSFSVLLKEEKTRMRQHEEEKAKKAAKGPWVHLPDRPLHGQRPYYTW</sequence>
<dbReference type="InterPro" id="IPR001063">
    <property type="entry name" value="Ribosomal_uL22"/>
</dbReference>
<dbReference type="EMBL" id="LAZP02000012">
    <property type="protein sequence ID" value="PFH62975.1"/>
    <property type="molecule type" value="Genomic_DNA"/>
</dbReference>
<feature type="compositionally biased region" description="Low complexity" evidence="5">
    <location>
        <begin position="12"/>
        <end position="26"/>
    </location>
</feature>
<comment type="similarity">
    <text evidence="1 4">Belongs to the universal ribosomal protein uL22 family.</text>
</comment>
<dbReference type="OrthoDB" id="416470at2759"/>
<dbReference type="GO" id="GO:0003735">
    <property type="term" value="F:structural constituent of ribosome"/>
    <property type="evidence" value="ECO:0007669"/>
    <property type="project" value="InterPro"/>
</dbReference>
<dbReference type="InterPro" id="IPR047867">
    <property type="entry name" value="Ribosomal_uL22_bac/org-type"/>
</dbReference>
<evidence type="ECO:0008006" key="8">
    <source>
        <dbReference type="Google" id="ProtNLM"/>
    </source>
</evidence>
<evidence type="ECO:0000256" key="1">
    <source>
        <dbReference type="ARBA" id="ARBA00009451"/>
    </source>
</evidence>
<keyword evidence="7" id="KW-1185">Reference proteome</keyword>
<gene>
    <name evidence="6" type="ORF">XA68_10726</name>
</gene>
<evidence type="ECO:0000313" key="6">
    <source>
        <dbReference type="EMBL" id="PFH62975.1"/>
    </source>
</evidence>
<dbReference type="InterPro" id="IPR036394">
    <property type="entry name" value="Ribosomal_uL22_sf"/>
</dbReference>
<dbReference type="PANTHER" id="PTHR13501:SF10">
    <property type="entry name" value="LARGE RIBOSOMAL SUBUNIT PROTEIN UL22M"/>
    <property type="match status" value="1"/>
</dbReference>
<organism evidence="6 7">
    <name type="scientific">Ophiocordyceps unilateralis</name>
    <name type="common">Zombie-ant fungus</name>
    <name type="synonym">Torrubia unilateralis</name>
    <dbReference type="NCBI Taxonomy" id="268505"/>
    <lineage>
        <taxon>Eukaryota</taxon>
        <taxon>Fungi</taxon>
        <taxon>Dikarya</taxon>
        <taxon>Ascomycota</taxon>
        <taxon>Pezizomycotina</taxon>
        <taxon>Sordariomycetes</taxon>
        <taxon>Hypocreomycetidae</taxon>
        <taxon>Hypocreales</taxon>
        <taxon>Ophiocordycipitaceae</taxon>
        <taxon>Ophiocordyceps</taxon>
    </lineage>
</organism>
<dbReference type="Pfam" id="PF00237">
    <property type="entry name" value="Ribosomal_L22"/>
    <property type="match status" value="1"/>
</dbReference>
<keyword evidence="2 4" id="KW-0689">Ribosomal protein</keyword>
<dbReference type="STRING" id="268505.A0A2A9PNA4"/>
<reference evidence="6 7" key="2">
    <citation type="journal article" date="2017" name="Sci. Rep.">
        <title>Ant-infecting Ophiocordyceps genomes reveal a high diversity of potential behavioral manipulation genes and a possible major role for enterotoxins.</title>
        <authorList>
            <person name="de Bekker C."/>
            <person name="Ohm R.A."/>
            <person name="Evans H.C."/>
            <person name="Brachmann A."/>
            <person name="Hughes D.P."/>
        </authorList>
    </citation>
    <scope>NUCLEOTIDE SEQUENCE [LARGE SCALE GENOMIC DNA]</scope>
    <source>
        <strain evidence="6 7">SC16a</strain>
    </source>
</reference>
<feature type="region of interest" description="Disordered" evidence="5">
    <location>
        <begin position="1"/>
        <end position="26"/>
    </location>
</feature>
<dbReference type="Proteomes" id="UP000037136">
    <property type="component" value="Unassembled WGS sequence"/>
</dbReference>